<accession>A0A4S3J5E5</accession>
<dbReference type="Proteomes" id="UP000308092">
    <property type="component" value="Unassembled WGS sequence"/>
</dbReference>
<evidence type="ECO:0000313" key="3">
    <source>
        <dbReference type="Proteomes" id="UP000308092"/>
    </source>
</evidence>
<dbReference type="STRING" id="1220188.A0A4S3J5E5"/>
<dbReference type="AlphaFoldDB" id="A0A4S3J5E5"/>
<dbReference type="OrthoDB" id="10254221at2759"/>
<keyword evidence="3" id="KW-1185">Reference proteome</keyword>
<proteinExistence type="predicted"/>
<dbReference type="Proteomes" id="UP000324241">
    <property type="component" value="Unassembled WGS sequence"/>
</dbReference>
<dbReference type="RefSeq" id="XP_033424805.1">
    <property type="nucleotide sequence ID" value="XM_033571490.1"/>
</dbReference>
<organism evidence="2 3">
    <name type="scientific">Aspergillus tanneri</name>
    <dbReference type="NCBI Taxonomy" id="1220188"/>
    <lineage>
        <taxon>Eukaryota</taxon>
        <taxon>Fungi</taxon>
        <taxon>Dikarya</taxon>
        <taxon>Ascomycota</taxon>
        <taxon>Pezizomycotina</taxon>
        <taxon>Eurotiomycetes</taxon>
        <taxon>Eurotiomycetidae</taxon>
        <taxon>Eurotiales</taxon>
        <taxon>Aspergillaceae</taxon>
        <taxon>Aspergillus</taxon>
        <taxon>Aspergillus subgen. Circumdati</taxon>
    </lineage>
</organism>
<evidence type="ECO:0000313" key="1">
    <source>
        <dbReference type="EMBL" id="KAA8645444.1"/>
    </source>
</evidence>
<name>A0A4S3J5E5_9EURO</name>
<evidence type="ECO:0000313" key="4">
    <source>
        <dbReference type="Proteomes" id="UP000324241"/>
    </source>
</evidence>
<reference evidence="2 3" key="1">
    <citation type="submission" date="2019-03" db="EMBL/GenBank/DDBJ databases">
        <title>The genome sequence of a newly discovered highly antifungal drug resistant Aspergillus species, Aspergillus tanneri NIH 1004.</title>
        <authorList>
            <person name="Mounaud S."/>
            <person name="Singh I."/>
            <person name="Joardar V."/>
            <person name="Pakala S."/>
            <person name="Pakala S."/>
            <person name="Venepally P."/>
            <person name="Hoover J."/>
            <person name="Nierman W."/>
            <person name="Chung J."/>
            <person name="Losada L."/>
        </authorList>
    </citation>
    <scope>NUCLEOTIDE SEQUENCE [LARGE SCALE GENOMIC DNA]</scope>
    <source>
        <strain evidence="2 3">NIH1004</strain>
    </source>
</reference>
<dbReference type="EMBL" id="QUQM01000007">
    <property type="protein sequence ID" value="KAA8645444.1"/>
    <property type="molecule type" value="Genomic_DNA"/>
</dbReference>
<sequence length="139" mass="15428">MLINFEPNLFAYQATIPYLLEQNDTTSTWTLCTGASRDNGSRVAASITQGTLFSLANVACLDNADTNIRFNEIYLGWFVMASDAADPYGTMKSSAFAIAYERILALPDIKGCRVWVCQPEDLRELRFTKKLEQVAGSVI</sequence>
<protein>
    <submittedName>
        <fullName evidence="2">Uncharacterized protein</fullName>
    </submittedName>
</protein>
<evidence type="ECO:0000313" key="2">
    <source>
        <dbReference type="EMBL" id="THC90119.1"/>
    </source>
</evidence>
<dbReference type="EMBL" id="SOSA01000558">
    <property type="protein sequence ID" value="THC90119.1"/>
    <property type="molecule type" value="Genomic_DNA"/>
</dbReference>
<comment type="caution">
    <text evidence="2">The sequence shown here is derived from an EMBL/GenBank/DDBJ whole genome shotgun (WGS) entry which is preliminary data.</text>
</comment>
<reference evidence="1 4" key="2">
    <citation type="submission" date="2019-08" db="EMBL/GenBank/DDBJ databases">
        <title>The genome sequence of a newly discovered highly antifungal drug resistant Aspergillus species, Aspergillus tanneri NIH 1004.</title>
        <authorList>
            <person name="Mounaud S."/>
            <person name="Singh I."/>
            <person name="Joardar V."/>
            <person name="Pakala S."/>
            <person name="Pakala S."/>
            <person name="Venepally P."/>
            <person name="Chung J.K."/>
            <person name="Losada L."/>
            <person name="Nierman W.C."/>
        </authorList>
    </citation>
    <scope>NUCLEOTIDE SEQUENCE [LARGE SCALE GENOMIC DNA]</scope>
    <source>
        <strain evidence="1 4">NIH1004</strain>
    </source>
</reference>
<gene>
    <name evidence="1" type="ORF">ATNIH1004_006863</name>
    <name evidence="2" type="ORF">EYZ11_010418</name>
</gene>
<dbReference type="GeneID" id="54329565"/>
<dbReference type="VEuPathDB" id="FungiDB:EYZ11_010418"/>